<dbReference type="GO" id="GO:0006465">
    <property type="term" value="P:signal peptide processing"/>
    <property type="evidence" value="ECO:0007669"/>
    <property type="project" value="InterPro"/>
</dbReference>
<dbReference type="PROSITE" id="PS00761">
    <property type="entry name" value="SPASE_I_3"/>
    <property type="match status" value="1"/>
</dbReference>
<dbReference type="SUPFAM" id="SSF51306">
    <property type="entry name" value="LexA/Signal peptidase"/>
    <property type="match status" value="1"/>
</dbReference>
<name>A0A4Y9IS32_9BACT</name>
<evidence type="ECO:0000256" key="7">
    <source>
        <dbReference type="RuleBase" id="RU362042"/>
    </source>
</evidence>
<evidence type="ECO:0000313" key="9">
    <source>
        <dbReference type="EMBL" id="TFU91172.1"/>
    </source>
</evidence>
<evidence type="ECO:0000256" key="1">
    <source>
        <dbReference type="ARBA" id="ARBA00000677"/>
    </source>
</evidence>
<dbReference type="InterPro" id="IPR000223">
    <property type="entry name" value="Pept_S26A_signal_pept_1"/>
</dbReference>
<feature type="active site" evidence="6">
    <location>
        <position position="45"/>
    </location>
</feature>
<dbReference type="NCBIfam" id="TIGR02227">
    <property type="entry name" value="sigpep_I_bact"/>
    <property type="match status" value="1"/>
</dbReference>
<dbReference type="GO" id="GO:0004252">
    <property type="term" value="F:serine-type endopeptidase activity"/>
    <property type="evidence" value="ECO:0007669"/>
    <property type="project" value="InterPro"/>
</dbReference>
<gene>
    <name evidence="9" type="primary">lepB</name>
    <name evidence="9" type="ORF">E4T88_04090</name>
</gene>
<comment type="catalytic activity">
    <reaction evidence="1 7">
        <text>Cleavage of hydrophobic, N-terminal signal or leader sequences from secreted and periplasmic proteins.</text>
        <dbReference type="EC" id="3.4.21.89"/>
    </reaction>
</comment>
<evidence type="ECO:0000313" key="10">
    <source>
        <dbReference type="Proteomes" id="UP000298285"/>
    </source>
</evidence>
<keyword evidence="7" id="KW-1133">Transmembrane helix</keyword>
<dbReference type="PANTHER" id="PTHR43390:SF1">
    <property type="entry name" value="CHLOROPLAST PROCESSING PEPTIDASE"/>
    <property type="match status" value="1"/>
</dbReference>
<organism evidence="9 10">
    <name type="scientific">Dysgonomonas mossii</name>
    <dbReference type="NCBI Taxonomy" id="163665"/>
    <lineage>
        <taxon>Bacteria</taxon>
        <taxon>Pseudomonadati</taxon>
        <taxon>Bacteroidota</taxon>
        <taxon>Bacteroidia</taxon>
        <taxon>Bacteroidales</taxon>
        <taxon>Dysgonomonadaceae</taxon>
        <taxon>Dysgonomonas</taxon>
    </lineage>
</organism>
<proteinExistence type="inferred from homology"/>
<dbReference type="GO" id="GO:0009003">
    <property type="term" value="F:signal peptidase activity"/>
    <property type="evidence" value="ECO:0007669"/>
    <property type="project" value="UniProtKB-EC"/>
</dbReference>
<dbReference type="RefSeq" id="WP_135104187.1">
    <property type="nucleotide sequence ID" value="NZ_JADGKW010000001.1"/>
</dbReference>
<evidence type="ECO:0000256" key="2">
    <source>
        <dbReference type="ARBA" id="ARBA00009370"/>
    </source>
</evidence>
<dbReference type="InterPro" id="IPR019533">
    <property type="entry name" value="Peptidase_S26"/>
</dbReference>
<accession>A0A4Y9IS32</accession>
<keyword evidence="7" id="KW-0645">Protease</keyword>
<dbReference type="Pfam" id="PF10502">
    <property type="entry name" value="Peptidase_S26"/>
    <property type="match status" value="1"/>
</dbReference>
<dbReference type="CDD" id="cd06530">
    <property type="entry name" value="S26_SPase_I"/>
    <property type="match status" value="1"/>
</dbReference>
<dbReference type="PRINTS" id="PR00727">
    <property type="entry name" value="LEADERPTASE"/>
</dbReference>
<feature type="transmembrane region" description="Helical" evidence="7">
    <location>
        <begin position="20"/>
        <end position="41"/>
    </location>
</feature>
<sequence>MTKSKLNKRYGKKIAFIIKVIVMVFFIMLFIRLFIFSTYSIHTESMYPTLIDGDQLLVNKFIHGPRFLFGTGDKKDAKRIRGIGSIKRNDIIVFNFPFRKGNARIDIDYNNFYVKRCIGLPGDTVCIDNSFYKINGTSTIYGNYFNQYLLSTISRKDLLNFCRDIETFPYDSFSCDWSIYNLGPLYVPKKECTIKLDHKNIEFYKSIINYETGRYITLKGNKVYLDSSEIGSYCFRHDYYFVGGDNVFNSYDSRYWGLLPEKAIVGVATHILRSTDPITNKYREERFLKALE</sequence>
<dbReference type="InterPro" id="IPR019758">
    <property type="entry name" value="Pept_S26A_signal_pept_1_CS"/>
</dbReference>
<dbReference type="Proteomes" id="UP000298285">
    <property type="component" value="Unassembled WGS sequence"/>
</dbReference>
<dbReference type="InterPro" id="IPR036286">
    <property type="entry name" value="LexA/Signal_pep-like_sf"/>
</dbReference>
<evidence type="ECO:0000256" key="6">
    <source>
        <dbReference type="PIRSR" id="PIRSR600223-1"/>
    </source>
</evidence>
<evidence type="ECO:0000256" key="4">
    <source>
        <dbReference type="ARBA" id="ARBA00019232"/>
    </source>
</evidence>
<dbReference type="Gene3D" id="2.10.109.10">
    <property type="entry name" value="Umud Fragment, subunit A"/>
    <property type="match status" value="1"/>
</dbReference>
<evidence type="ECO:0000259" key="8">
    <source>
        <dbReference type="Pfam" id="PF10502"/>
    </source>
</evidence>
<dbReference type="OrthoDB" id="9802919at2"/>
<dbReference type="PANTHER" id="PTHR43390">
    <property type="entry name" value="SIGNAL PEPTIDASE I"/>
    <property type="match status" value="1"/>
</dbReference>
<comment type="similarity">
    <text evidence="2 7">Belongs to the peptidase S26 family.</text>
</comment>
<comment type="subcellular location">
    <subcellularLocation>
        <location evidence="7">Membrane</location>
        <topology evidence="7">Single-pass type II membrane protein</topology>
    </subcellularLocation>
</comment>
<dbReference type="EMBL" id="SPPK01000001">
    <property type="protein sequence ID" value="TFU91172.1"/>
    <property type="molecule type" value="Genomic_DNA"/>
</dbReference>
<feature type="domain" description="Peptidase S26" evidence="8">
    <location>
        <begin position="17"/>
        <end position="270"/>
    </location>
</feature>
<dbReference type="AlphaFoldDB" id="A0A4Y9IS32"/>
<keyword evidence="5 7" id="KW-0378">Hydrolase</keyword>
<comment type="caution">
    <text evidence="9">The sequence shown here is derived from an EMBL/GenBank/DDBJ whole genome shotgun (WGS) entry which is preliminary data.</text>
</comment>
<keyword evidence="7" id="KW-0812">Transmembrane</keyword>
<evidence type="ECO:0000256" key="3">
    <source>
        <dbReference type="ARBA" id="ARBA00013208"/>
    </source>
</evidence>
<dbReference type="GO" id="GO:0016020">
    <property type="term" value="C:membrane"/>
    <property type="evidence" value="ECO:0007669"/>
    <property type="project" value="UniProtKB-SubCell"/>
</dbReference>
<reference evidence="9 10" key="1">
    <citation type="submission" date="2019-03" db="EMBL/GenBank/DDBJ databases">
        <title>Diversity of the mouse oral microbiome.</title>
        <authorList>
            <person name="Joseph S."/>
            <person name="Aduse-Opoku J."/>
            <person name="Curtis M."/>
            <person name="Wade W."/>
            <person name="Hashim A."/>
        </authorList>
    </citation>
    <scope>NUCLEOTIDE SEQUENCE [LARGE SCALE GENOMIC DNA]</scope>
    <source>
        <strain evidence="9 10">P11</strain>
    </source>
</reference>
<dbReference type="EC" id="3.4.21.89" evidence="3 7"/>
<evidence type="ECO:0000256" key="5">
    <source>
        <dbReference type="ARBA" id="ARBA00022801"/>
    </source>
</evidence>
<keyword evidence="7" id="KW-0472">Membrane</keyword>
<feature type="active site" evidence="6">
    <location>
        <position position="115"/>
    </location>
</feature>
<protein>
    <recommendedName>
        <fullName evidence="4 7">Signal peptidase I</fullName>
        <ecNumber evidence="3 7">3.4.21.89</ecNumber>
    </recommendedName>
</protein>